<keyword evidence="2" id="KW-1185">Reference proteome</keyword>
<name>A0A9Q1IWB8_SYNKA</name>
<dbReference type="Proteomes" id="UP001152622">
    <property type="component" value="Chromosome 7"/>
</dbReference>
<dbReference type="AlphaFoldDB" id="A0A9Q1IWB8"/>
<dbReference type="EMBL" id="JAINUF010000007">
    <property type="protein sequence ID" value="KAJ8354828.1"/>
    <property type="molecule type" value="Genomic_DNA"/>
</dbReference>
<reference evidence="1" key="1">
    <citation type="journal article" date="2023" name="Science">
        <title>Genome structures resolve the early diversification of teleost fishes.</title>
        <authorList>
            <person name="Parey E."/>
            <person name="Louis A."/>
            <person name="Montfort J."/>
            <person name="Bouchez O."/>
            <person name="Roques C."/>
            <person name="Iampietro C."/>
            <person name="Lluch J."/>
            <person name="Castinel A."/>
            <person name="Donnadieu C."/>
            <person name="Desvignes T."/>
            <person name="Floi Bucao C."/>
            <person name="Jouanno E."/>
            <person name="Wen M."/>
            <person name="Mejri S."/>
            <person name="Dirks R."/>
            <person name="Jansen H."/>
            <person name="Henkel C."/>
            <person name="Chen W.J."/>
            <person name="Zahm M."/>
            <person name="Cabau C."/>
            <person name="Klopp C."/>
            <person name="Thompson A.W."/>
            <person name="Robinson-Rechavi M."/>
            <person name="Braasch I."/>
            <person name="Lecointre G."/>
            <person name="Bobe J."/>
            <person name="Postlethwait J.H."/>
            <person name="Berthelot C."/>
            <person name="Roest Crollius H."/>
            <person name="Guiguen Y."/>
        </authorList>
    </citation>
    <scope>NUCLEOTIDE SEQUENCE</scope>
    <source>
        <strain evidence="1">WJC10195</strain>
    </source>
</reference>
<proteinExistence type="predicted"/>
<comment type="caution">
    <text evidence="1">The sequence shown here is derived from an EMBL/GenBank/DDBJ whole genome shotgun (WGS) entry which is preliminary data.</text>
</comment>
<evidence type="ECO:0000313" key="2">
    <source>
        <dbReference type="Proteomes" id="UP001152622"/>
    </source>
</evidence>
<organism evidence="1 2">
    <name type="scientific">Synaphobranchus kaupii</name>
    <name type="common">Kaup's arrowtooth eel</name>
    <dbReference type="NCBI Taxonomy" id="118154"/>
    <lineage>
        <taxon>Eukaryota</taxon>
        <taxon>Metazoa</taxon>
        <taxon>Chordata</taxon>
        <taxon>Craniata</taxon>
        <taxon>Vertebrata</taxon>
        <taxon>Euteleostomi</taxon>
        <taxon>Actinopterygii</taxon>
        <taxon>Neopterygii</taxon>
        <taxon>Teleostei</taxon>
        <taxon>Anguilliformes</taxon>
        <taxon>Synaphobranchidae</taxon>
        <taxon>Synaphobranchus</taxon>
    </lineage>
</organism>
<protein>
    <submittedName>
        <fullName evidence="1">Uncharacterized protein</fullName>
    </submittedName>
</protein>
<evidence type="ECO:0000313" key="1">
    <source>
        <dbReference type="EMBL" id="KAJ8354828.1"/>
    </source>
</evidence>
<sequence>MAYSVGGPACNYLPHSDRASGGTAPLQHHFKHKGGGAEADAVEGLSTAALQNFTKLSTPTGSLSLHWANRSFVPATLHALRRATGMDVCCTRDIPDFLPSESQMWDRLASCSRSSHHHHESAYSLRHTAHIECVLHGCFCVGQKGPIIGMLKFQDVRSCGLVVHGRSVTAITDMLKMTGASTQPCLTPTSTLKGSDCCPPMQTLACMLR</sequence>
<gene>
    <name evidence="1" type="ORF">SKAU_G00223950</name>
</gene>
<accession>A0A9Q1IWB8</accession>